<dbReference type="KEGG" id="cser:CCO03_18050"/>
<dbReference type="PANTHER" id="PTHR47506">
    <property type="entry name" value="TRANSCRIPTIONAL REGULATORY PROTEIN"/>
    <property type="match status" value="1"/>
</dbReference>
<dbReference type="InterPro" id="IPR001647">
    <property type="entry name" value="HTH_TetR"/>
</dbReference>
<evidence type="ECO:0000256" key="2">
    <source>
        <dbReference type="ARBA" id="ARBA00023125"/>
    </source>
</evidence>
<evidence type="ECO:0000256" key="1">
    <source>
        <dbReference type="ARBA" id="ARBA00023015"/>
    </source>
</evidence>
<dbReference type="SUPFAM" id="SSF46689">
    <property type="entry name" value="Homeodomain-like"/>
    <property type="match status" value="1"/>
</dbReference>
<dbReference type="RefSeq" id="WP_087284908.1">
    <property type="nucleotide sequence ID" value="NZ_CP021455.1"/>
</dbReference>
<dbReference type="OrthoDB" id="326421at2"/>
<sequence length="203" mass="22379">MAILDMALAQAAHQGLEGLSIGVLANALNMSKSGVFAHFGSREELQLAVIGEYHQRFSRDVFEPALTVPRGLPRLQALFDNWMRLTAVELHKGCLYISGAAEFDDRPGPVRDALHGMVSDWLAAMKRALRITRDEGHLHAEADLEQMLFEIHALILALHHEARFMRSPGSIERARTGFRRVLLQNGAVDIDNLAIPAAAVMPA</sequence>
<name>A0A1Y0ETQ9_9BURK</name>
<feature type="DNA-binding region" description="H-T-H motif" evidence="4">
    <location>
        <begin position="20"/>
        <end position="39"/>
    </location>
</feature>
<gene>
    <name evidence="6" type="ORF">CCO03_18050</name>
</gene>
<dbReference type="EMBL" id="CP021455">
    <property type="protein sequence ID" value="ARU06966.1"/>
    <property type="molecule type" value="Genomic_DNA"/>
</dbReference>
<dbReference type="SUPFAM" id="SSF48498">
    <property type="entry name" value="Tetracyclin repressor-like, C-terminal domain"/>
    <property type="match status" value="1"/>
</dbReference>
<keyword evidence="2 4" id="KW-0238">DNA-binding</keyword>
<proteinExistence type="predicted"/>
<evidence type="ECO:0000259" key="5">
    <source>
        <dbReference type="PROSITE" id="PS50977"/>
    </source>
</evidence>
<accession>A0A1Y0ETQ9</accession>
<dbReference type="PANTHER" id="PTHR47506:SF6">
    <property type="entry name" value="HTH-TYPE TRANSCRIPTIONAL REPRESSOR NEMR"/>
    <property type="match status" value="1"/>
</dbReference>
<evidence type="ECO:0000256" key="3">
    <source>
        <dbReference type="ARBA" id="ARBA00023163"/>
    </source>
</evidence>
<evidence type="ECO:0000256" key="4">
    <source>
        <dbReference type="PROSITE-ProRule" id="PRU00335"/>
    </source>
</evidence>
<dbReference type="AlphaFoldDB" id="A0A1Y0ETQ9"/>
<dbReference type="Gene3D" id="1.10.357.10">
    <property type="entry name" value="Tetracycline Repressor, domain 2"/>
    <property type="match status" value="1"/>
</dbReference>
<keyword evidence="7" id="KW-1185">Reference proteome</keyword>
<keyword evidence="1" id="KW-0805">Transcription regulation</keyword>
<dbReference type="InterPro" id="IPR036271">
    <property type="entry name" value="Tet_transcr_reg_TetR-rel_C_sf"/>
</dbReference>
<dbReference type="InterPro" id="IPR009057">
    <property type="entry name" value="Homeodomain-like_sf"/>
</dbReference>
<evidence type="ECO:0000313" key="6">
    <source>
        <dbReference type="EMBL" id="ARU06966.1"/>
    </source>
</evidence>
<dbReference type="Gene3D" id="1.10.10.60">
    <property type="entry name" value="Homeodomain-like"/>
    <property type="match status" value="1"/>
</dbReference>
<evidence type="ECO:0000313" key="7">
    <source>
        <dbReference type="Proteomes" id="UP000196138"/>
    </source>
</evidence>
<reference evidence="6 7" key="1">
    <citation type="submission" date="2017-05" db="EMBL/GenBank/DDBJ databases">
        <authorList>
            <person name="Song R."/>
            <person name="Chenine A.L."/>
            <person name="Ruprecht R.M."/>
        </authorList>
    </citation>
    <scope>NUCLEOTIDE SEQUENCE [LARGE SCALE GENOMIC DNA]</scope>
    <source>
        <strain evidence="6 7">DSM 26136</strain>
    </source>
</reference>
<dbReference type="Pfam" id="PF16925">
    <property type="entry name" value="TetR_C_13"/>
    <property type="match status" value="1"/>
</dbReference>
<keyword evidence="3" id="KW-0804">Transcription</keyword>
<protein>
    <submittedName>
        <fullName evidence="6">TetR family transcriptional regulator</fullName>
    </submittedName>
</protein>
<feature type="domain" description="HTH tetR-type" evidence="5">
    <location>
        <begin position="1"/>
        <end position="57"/>
    </location>
</feature>
<dbReference type="Pfam" id="PF00440">
    <property type="entry name" value="TetR_N"/>
    <property type="match status" value="1"/>
</dbReference>
<dbReference type="GO" id="GO:0003677">
    <property type="term" value="F:DNA binding"/>
    <property type="evidence" value="ECO:0007669"/>
    <property type="project" value="UniProtKB-UniRule"/>
</dbReference>
<dbReference type="Proteomes" id="UP000196138">
    <property type="component" value="Chromosome"/>
</dbReference>
<dbReference type="InterPro" id="IPR011075">
    <property type="entry name" value="TetR_C"/>
</dbReference>
<organism evidence="6 7">
    <name type="scientific">Comamonas serinivorans</name>
    <dbReference type="NCBI Taxonomy" id="1082851"/>
    <lineage>
        <taxon>Bacteria</taxon>
        <taxon>Pseudomonadati</taxon>
        <taxon>Pseudomonadota</taxon>
        <taxon>Betaproteobacteria</taxon>
        <taxon>Burkholderiales</taxon>
        <taxon>Comamonadaceae</taxon>
        <taxon>Comamonas</taxon>
    </lineage>
</organism>
<dbReference type="PROSITE" id="PS50977">
    <property type="entry name" value="HTH_TETR_2"/>
    <property type="match status" value="1"/>
</dbReference>